<evidence type="ECO:0000313" key="4">
    <source>
        <dbReference type="Proteomes" id="UP000269199"/>
    </source>
</evidence>
<dbReference type="InterPro" id="IPR018712">
    <property type="entry name" value="Tle1-like_cat"/>
</dbReference>
<feature type="domain" description="T6SS Phospholipase effector Tle1-like catalytic" evidence="2">
    <location>
        <begin position="218"/>
        <end position="387"/>
    </location>
</feature>
<dbReference type="EMBL" id="CP024996">
    <property type="protein sequence ID" value="AYR26152.1"/>
    <property type="molecule type" value="Genomic_DNA"/>
</dbReference>
<feature type="region of interest" description="Disordered" evidence="1">
    <location>
        <begin position="1"/>
        <end position="20"/>
    </location>
</feature>
<accession>A0AAD0XI17</accession>
<gene>
    <name evidence="3" type="ORF">RC54_21095</name>
</gene>
<reference evidence="3 4" key="1">
    <citation type="submission" date="2017-11" db="EMBL/GenBank/DDBJ databases">
        <title>Complete genome sequence of Herbaspirillum rubrisubalbicans DSM 11543.</title>
        <authorList>
            <person name="Chen M."/>
            <person name="An Q."/>
        </authorList>
    </citation>
    <scope>NUCLEOTIDE SEQUENCE [LARGE SCALE GENOMIC DNA]</scope>
    <source>
        <strain evidence="3 4">DSM 11543</strain>
    </source>
</reference>
<protein>
    <submittedName>
        <fullName evidence="3">DUF2235 domain-containing protein</fullName>
    </submittedName>
</protein>
<organism evidence="3 4">
    <name type="scientific">Herbaspirillum rubrisubalbicans</name>
    <dbReference type="NCBI Taxonomy" id="80842"/>
    <lineage>
        <taxon>Bacteria</taxon>
        <taxon>Pseudomonadati</taxon>
        <taxon>Pseudomonadota</taxon>
        <taxon>Betaproteobacteria</taxon>
        <taxon>Burkholderiales</taxon>
        <taxon>Oxalobacteraceae</taxon>
        <taxon>Herbaspirillum</taxon>
    </lineage>
</organism>
<proteinExistence type="predicted"/>
<evidence type="ECO:0000259" key="2">
    <source>
        <dbReference type="Pfam" id="PF09994"/>
    </source>
</evidence>
<dbReference type="AlphaFoldDB" id="A0AAD0XI17"/>
<feature type="compositionally biased region" description="Polar residues" evidence="1">
    <location>
        <begin position="1"/>
        <end position="12"/>
    </location>
</feature>
<name>A0AAD0XI17_9BURK</name>
<dbReference type="PANTHER" id="PTHR33840">
    <property type="match status" value="1"/>
</dbReference>
<feature type="region of interest" description="Disordered" evidence="1">
    <location>
        <begin position="351"/>
        <end position="374"/>
    </location>
</feature>
<dbReference type="PANTHER" id="PTHR33840:SF1">
    <property type="entry name" value="TLE1 PHOSPHOLIPASE DOMAIN-CONTAINING PROTEIN"/>
    <property type="match status" value="1"/>
</dbReference>
<sequence>MRGNMNSSSNSAKKGDRVAPPLLQSSQMLCKAAELADRNTAALDTPSKSVAGPGANLVNSMKAVAGGSAPASCRQKLWVSIFFDGTGNNMDADVPTNEHSNVVRLYRAAWEDDPAVGRYRIYVPGIGTYFKEIGDNGGSMTGLGMGAMGQARLDWAAKTLEDRIAPHLARAANPSNAIDEINVAVFGFSRGATEARAFIRDFIKQKCSQSGNSLKLKNGGWPVRIRFMGLFDTVASVGLPMSANNAAFVRNDRLTVGNVLRRSMQAIPATLRAVDLAFGEPGADPSPGTADGHSAWADDLRIPAAVELCVHFIAAHEIRNSFPVDSVFYKGQRPANCREMIYPGVHSDVGGGYRPGEEGKSGLAKSRKSGPSQSSLMISQFPLRGMYDQALAAGVPLRPQSAWKPETKEDFDLDPDLMQLLKHYLDTAGWGGIPMGLLINKHMSLYFAWRFAKIRRQRGGDKSELQRISGNESVFEQESQGLSSEVERLRDQYYEANGNVSRAQQNYQNSLMSGYGSRTPDPQSKQYLDQLNAAQKVRDAAKDAYLSKKAQLDTMPSIGKLSKNMAELDAQLVSDAEDIRKACVDDPAKRAKLRPHYKVLLEAYENEFIRKQGLRDELIFDFFEHHVHESLADFYQDMTLPSDPRVIYFGGDEKYKYAVNLPRPDENAAQAA</sequence>
<dbReference type="Pfam" id="PF09994">
    <property type="entry name" value="T6SS_Tle1-like_cat"/>
    <property type="match status" value="2"/>
</dbReference>
<feature type="domain" description="T6SS Phospholipase effector Tle1-like catalytic" evidence="2">
    <location>
        <begin position="81"/>
        <end position="198"/>
    </location>
</feature>
<evidence type="ECO:0000313" key="3">
    <source>
        <dbReference type="EMBL" id="AYR26152.1"/>
    </source>
</evidence>
<evidence type="ECO:0000256" key="1">
    <source>
        <dbReference type="SAM" id="MobiDB-lite"/>
    </source>
</evidence>
<dbReference type="Proteomes" id="UP000269199">
    <property type="component" value="Chromosome"/>
</dbReference>